<reference evidence="1" key="1">
    <citation type="submission" date="2018-11" db="EMBL/GenBank/DDBJ databases">
        <authorList>
            <consortium name="Pathogen Informatics"/>
        </authorList>
    </citation>
    <scope>NUCLEOTIDE SEQUENCE</scope>
</reference>
<evidence type="ECO:0000313" key="2">
    <source>
        <dbReference type="Proteomes" id="UP000784294"/>
    </source>
</evidence>
<gene>
    <name evidence="1" type="ORF">PXEA_LOCUS9791</name>
</gene>
<keyword evidence="2" id="KW-1185">Reference proteome</keyword>
<proteinExistence type="predicted"/>
<accession>A0A448WNM7</accession>
<organism evidence="1 2">
    <name type="scientific">Protopolystoma xenopodis</name>
    <dbReference type="NCBI Taxonomy" id="117903"/>
    <lineage>
        <taxon>Eukaryota</taxon>
        <taxon>Metazoa</taxon>
        <taxon>Spiralia</taxon>
        <taxon>Lophotrochozoa</taxon>
        <taxon>Platyhelminthes</taxon>
        <taxon>Monogenea</taxon>
        <taxon>Polyopisthocotylea</taxon>
        <taxon>Polystomatidea</taxon>
        <taxon>Polystomatidae</taxon>
        <taxon>Protopolystoma</taxon>
    </lineage>
</organism>
<dbReference type="Proteomes" id="UP000784294">
    <property type="component" value="Unassembled WGS sequence"/>
</dbReference>
<evidence type="ECO:0000313" key="1">
    <source>
        <dbReference type="EMBL" id="VEL16351.1"/>
    </source>
</evidence>
<sequence length="94" mass="10195">MDCASRPRNASLHPPHMTTRCQVVRADVPHANEQSSTSRPKGHFEPLVETALPSAVDSSLILAPGLHRNCRRKHLALANKSWGSSQSVCVCVSV</sequence>
<name>A0A448WNM7_9PLAT</name>
<dbReference type="EMBL" id="CAAALY010028101">
    <property type="protein sequence ID" value="VEL16351.1"/>
    <property type="molecule type" value="Genomic_DNA"/>
</dbReference>
<comment type="caution">
    <text evidence="1">The sequence shown here is derived from an EMBL/GenBank/DDBJ whole genome shotgun (WGS) entry which is preliminary data.</text>
</comment>
<protein>
    <submittedName>
        <fullName evidence="1">Uncharacterized protein</fullName>
    </submittedName>
</protein>
<dbReference type="AlphaFoldDB" id="A0A448WNM7"/>